<feature type="region of interest" description="Disordered" evidence="1">
    <location>
        <begin position="1"/>
        <end position="117"/>
    </location>
</feature>
<accession>A0A926NED0</accession>
<feature type="compositionally biased region" description="Basic and acidic residues" evidence="1">
    <location>
        <begin position="58"/>
        <end position="69"/>
    </location>
</feature>
<reference evidence="2" key="1">
    <citation type="submission" date="2020-09" db="EMBL/GenBank/DDBJ databases">
        <title>A novel bacterium of genus Bacillus, isolated from South China Sea.</title>
        <authorList>
            <person name="Huang H."/>
            <person name="Mo K."/>
            <person name="Hu Y."/>
        </authorList>
    </citation>
    <scope>NUCLEOTIDE SEQUENCE</scope>
    <source>
        <strain evidence="2">IB182487</strain>
    </source>
</reference>
<organism evidence="2 3">
    <name type="scientific">Metabacillus arenae</name>
    <dbReference type="NCBI Taxonomy" id="2771434"/>
    <lineage>
        <taxon>Bacteria</taxon>
        <taxon>Bacillati</taxon>
        <taxon>Bacillota</taxon>
        <taxon>Bacilli</taxon>
        <taxon>Bacillales</taxon>
        <taxon>Bacillaceae</taxon>
        <taxon>Metabacillus</taxon>
    </lineage>
</organism>
<comment type="caution">
    <text evidence="2">The sequence shown here is derived from an EMBL/GenBank/DDBJ whole genome shotgun (WGS) entry which is preliminary data.</text>
</comment>
<dbReference type="AlphaFoldDB" id="A0A926NED0"/>
<dbReference type="RefSeq" id="WP_191159653.1">
    <property type="nucleotide sequence ID" value="NZ_JACXAI010000023.1"/>
</dbReference>
<feature type="compositionally biased region" description="Basic and acidic residues" evidence="1">
    <location>
        <begin position="97"/>
        <end position="113"/>
    </location>
</feature>
<dbReference type="Proteomes" id="UP000626844">
    <property type="component" value="Unassembled WGS sequence"/>
</dbReference>
<dbReference type="EMBL" id="JACXAI010000023">
    <property type="protein sequence ID" value="MBD1381944.1"/>
    <property type="molecule type" value="Genomic_DNA"/>
</dbReference>
<proteinExistence type="predicted"/>
<feature type="compositionally biased region" description="Acidic residues" evidence="1">
    <location>
        <begin position="80"/>
        <end position="96"/>
    </location>
</feature>
<evidence type="ECO:0000313" key="2">
    <source>
        <dbReference type="EMBL" id="MBD1381944.1"/>
    </source>
</evidence>
<evidence type="ECO:0000256" key="1">
    <source>
        <dbReference type="SAM" id="MobiDB-lite"/>
    </source>
</evidence>
<name>A0A926NED0_9BACI</name>
<evidence type="ECO:0000313" key="3">
    <source>
        <dbReference type="Proteomes" id="UP000626844"/>
    </source>
</evidence>
<keyword evidence="3" id="KW-1185">Reference proteome</keyword>
<gene>
    <name evidence="2" type="ORF">IC621_17075</name>
</gene>
<sequence length="348" mass="40507">MITKKISSDVKGPAKKFSTPLIFSPPKVNSLHMKKEKKDQTIASAKKQKKEKSSALNAHEDQFESHIDSDTYAAGKYEEDSREEEKDESLEDEISLVDERKNDENHQNDKELCEENNLNKSMKKELLKINAPKKKKSYHDSWKKELITSDLEDENDSHYVLDSRKRNKEENHHTIVKLPVLLAKEEIDIDIFDSFDLSCPLTNITKVDWTVQNVKVQVLLPETTVFLKGIFIAKVEFASENDSQSLHTVNVPIPWEKIIGVEWIYPPITPSRNQKEYMFQSKTQNEVSLHREYYEQFADQIEYHLHSINFVWHKELESQSGNSKLCILGRANIDMDLMQPQYVELNLI</sequence>
<protein>
    <submittedName>
        <fullName evidence="2">Uncharacterized protein</fullName>
    </submittedName>
</protein>